<evidence type="ECO:0000256" key="1">
    <source>
        <dbReference type="SAM" id="Phobius"/>
    </source>
</evidence>
<reference evidence="2 3" key="1">
    <citation type="submission" date="2018-08" db="EMBL/GenBank/DDBJ databases">
        <title>Draft genome of the lignicolous fungus Coniochaeta pulveracea.</title>
        <authorList>
            <person name="Borstlap C.J."/>
            <person name="De Witt R.N."/>
            <person name="Botha A."/>
            <person name="Volschenk H."/>
        </authorList>
    </citation>
    <scope>NUCLEOTIDE SEQUENCE [LARGE SCALE GENOMIC DNA]</scope>
    <source>
        <strain evidence="2 3">CAB683</strain>
    </source>
</reference>
<comment type="caution">
    <text evidence="2">The sequence shown here is derived from an EMBL/GenBank/DDBJ whole genome shotgun (WGS) entry which is preliminary data.</text>
</comment>
<dbReference type="EMBL" id="QVQW01000004">
    <property type="protein sequence ID" value="RKU48616.1"/>
    <property type="molecule type" value="Genomic_DNA"/>
</dbReference>
<protein>
    <submittedName>
        <fullName evidence="2">Uncharacterized protein</fullName>
    </submittedName>
</protein>
<keyword evidence="3" id="KW-1185">Reference proteome</keyword>
<dbReference type="AlphaFoldDB" id="A0A420YLE6"/>
<keyword evidence="1" id="KW-0812">Transmembrane</keyword>
<keyword evidence="1" id="KW-0472">Membrane</keyword>
<organism evidence="2 3">
    <name type="scientific">Coniochaeta pulveracea</name>
    <dbReference type="NCBI Taxonomy" id="177199"/>
    <lineage>
        <taxon>Eukaryota</taxon>
        <taxon>Fungi</taxon>
        <taxon>Dikarya</taxon>
        <taxon>Ascomycota</taxon>
        <taxon>Pezizomycotina</taxon>
        <taxon>Sordariomycetes</taxon>
        <taxon>Sordariomycetidae</taxon>
        <taxon>Coniochaetales</taxon>
        <taxon>Coniochaetaceae</taxon>
        <taxon>Coniochaeta</taxon>
    </lineage>
</organism>
<feature type="transmembrane region" description="Helical" evidence="1">
    <location>
        <begin position="13"/>
        <end position="40"/>
    </location>
</feature>
<dbReference type="Proteomes" id="UP000275385">
    <property type="component" value="Unassembled WGS sequence"/>
</dbReference>
<gene>
    <name evidence="2" type="ORF">DL546_008830</name>
</gene>
<evidence type="ECO:0000313" key="2">
    <source>
        <dbReference type="EMBL" id="RKU48616.1"/>
    </source>
</evidence>
<name>A0A420YLE6_9PEZI</name>
<evidence type="ECO:0000313" key="3">
    <source>
        <dbReference type="Proteomes" id="UP000275385"/>
    </source>
</evidence>
<sequence length="566" mass="63257">MSTADSGYTATDIITYIGVPLAVLGVLPILYNTAATLTSLSKIKRMLRHSRLTALTRSDVVNRVIEVELPRYAVRPWDRFDNRSEYWQIARQPSQIPGGTWTTFNWRSQTVGLKTQRVEYADQLRQPQVDVAFDELVCYLLDLGAIPDPHGWRLLRSSGLWTPVGCPLLMSPDGLEKALTIAPLDDSDGHLSLKVHWQPDWTSRDYSHLPPYWVRLPPPPVEVTGNGNGEGSGSTTIDASAILSTKEGGTSSICKESIDSAQQEIDSNRTTPITCHISGNGLVSAVTRGDRPQSDVGVDSLYIEHLRIRPASTVGIWFASVATAYGRTSQTVLWNYRVPDDVLAFARKDSVPCGVLEVLGVVNSDDTPEWATNHGTNHMTALDVHVRRMNEQRTAMAAEALMPVAQRAAAARERMRRENESRLQEQRERYHRDNERRNTRIIEAMQSPRWDVGRVADYHLVWLKSKGDIASGVMSIKDVVGGLLHRMVLEGEFATRICTMLDLWKAWADNGGMRRSDFETVREDQVSFAYATFLVALIRDTSAALDGTLSVDLQECLSMWRQVRLG</sequence>
<dbReference type="OrthoDB" id="3166386at2759"/>
<keyword evidence="1" id="KW-1133">Transmembrane helix</keyword>
<accession>A0A420YLE6</accession>
<proteinExistence type="predicted"/>
<dbReference type="STRING" id="177199.A0A420YLE6"/>